<evidence type="ECO:0000256" key="2">
    <source>
        <dbReference type="ARBA" id="ARBA00007069"/>
    </source>
</evidence>
<evidence type="ECO:0000256" key="4">
    <source>
        <dbReference type="ARBA" id="ARBA00022475"/>
    </source>
</evidence>
<dbReference type="PROSITE" id="PS50928">
    <property type="entry name" value="ABC_TM1"/>
    <property type="match status" value="1"/>
</dbReference>
<comment type="similarity">
    <text evidence="2">Belongs to the binding-protein-dependent transport system permease family. CysTW subfamily.</text>
</comment>
<dbReference type="InterPro" id="IPR000515">
    <property type="entry name" value="MetI-like"/>
</dbReference>
<dbReference type="Proteomes" id="UP001500618">
    <property type="component" value="Unassembled WGS sequence"/>
</dbReference>
<feature type="transmembrane region" description="Helical" evidence="8">
    <location>
        <begin position="132"/>
        <end position="153"/>
    </location>
</feature>
<organism evidence="10 11">
    <name type="scientific">Fodinicola feengrottensis</name>
    <dbReference type="NCBI Taxonomy" id="435914"/>
    <lineage>
        <taxon>Bacteria</taxon>
        <taxon>Bacillati</taxon>
        <taxon>Actinomycetota</taxon>
        <taxon>Actinomycetes</taxon>
        <taxon>Mycobacteriales</taxon>
        <taxon>Fodinicola</taxon>
    </lineage>
</organism>
<keyword evidence="5 8" id="KW-0812">Transmembrane</keyword>
<feature type="domain" description="ABC transmembrane type-1" evidence="9">
    <location>
        <begin position="65"/>
        <end position="261"/>
    </location>
</feature>
<keyword evidence="4" id="KW-1003">Cell membrane</keyword>
<reference evidence="11" key="1">
    <citation type="journal article" date="2019" name="Int. J. Syst. Evol. Microbiol.">
        <title>The Global Catalogue of Microorganisms (GCM) 10K type strain sequencing project: providing services to taxonomists for standard genome sequencing and annotation.</title>
        <authorList>
            <consortium name="The Broad Institute Genomics Platform"/>
            <consortium name="The Broad Institute Genome Sequencing Center for Infectious Disease"/>
            <person name="Wu L."/>
            <person name="Ma J."/>
        </authorList>
    </citation>
    <scope>NUCLEOTIDE SEQUENCE [LARGE SCALE GENOMIC DNA]</scope>
    <source>
        <strain evidence="11">JCM 14718</strain>
    </source>
</reference>
<evidence type="ECO:0000256" key="7">
    <source>
        <dbReference type="ARBA" id="ARBA00023136"/>
    </source>
</evidence>
<evidence type="ECO:0000256" key="6">
    <source>
        <dbReference type="ARBA" id="ARBA00022989"/>
    </source>
</evidence>
<comment type="subcellular location">
    <subcellularLocation>
        <location evidence="1 8">Cell membrane</location>
        <topology evidence="1 8">Multi-pass membrane protein</topology>
    </subcellularLocation>
</comment>
<dbReference type="PANTHER" id="PTHR43848:SF2">
    <property type="entry name" value="PUTRESCINE TRANSPORT SYSTEM PERMEASE PROTEIN POTI"/>
    <property type="match status" value="1"/>
</dbReference>
<keyword evidence="7 8" id="KW-0472">Membrane</keyword>
<keyword evidence="11" id="KW-1185">Reference proteome</keyword>
<keyword evidence="3 8" id="KW-0813">Transport</keyword>
<feature type="transmembrane region" description="Helical" evidence="8">
    <location>
        <begin position="182"/>
        <end position="203"/>
    </location>
</feature>
<dbReference type="SUPFAM" id="SSF161098">
    <property type="entry name" value="MetI-like"/>
    <property type="match status" value="1"/>
</dbReference>
<feature type="transmembrane region" description="Helical" evidence="8">
    <location>
        <begin position="9"/>
        <end position="34"/>
    </location>
</feature>
<dbReference type="RefSeq" id="WP_163566574.1">
    <property type="nucleotide sequence ID" value="NZ_BAAANY010000005.1"/>
</dbReference>
<feature type="transmembrane region" description="Helical" evidence="8">
    <location>
        <begin position="101"/>
        <end position="120"/>
    </location>
</feature>
<evidence type="ECO:0000259" key="9">
    <source>
        <dbReference type="PROSITE" id="PS50928"/>
    </source>
</evidence>
<dbReference type="PANTHER" id="PTHR43848">
    <property type="entry name" value="PUTRESCINE TRANSPORT SYSTEM PERMEASE PROTEIN POTI"/>
    <property type="match status" value="1"/>
</dbReference>
<feature type="transmembrane region" description="Helical" evidence="8">
    <location>
        <begin position="239"/>
        <end position="259"/>
    </location>
</feature>
<dbReference type="EMBL" id="BAAANY010000005">
    <property type="protein sequence ID" value="GAA1667537.1"/>
    <property type="molecule type" value="Genomic_DNA"/>
</dbReference>
<dbReference type="Gene3D" id="1.10.3720.10">
    <property type="entry name" value="MetI-like"/>
    <property type="match status" value="1"/>
</dbReference>
<protein>
    <submittedName>
        <fullName evidence="10">ABC transporter permease</fullName>
    </submittedName>
</protein>
<evidence type="ECO:0000256" key="3">
    <source>
        <dbReference type="ARBA" id="ARBA00022448"/>
    </source>
</evidence>
<proteinExistence type="inferred from homology"/>
<dbReference type="InterPro" id="IPR051789">
    <property type="entry name" value="Bact_Polyamine_Transport"/>
</dbReference>
<comment type="caution">
    <text evidence="10">The sequence shown here is derived from an EMBL/GenBank/DDBJ whole genome shotgun (WGS) entry which is preliminary data.</text>
</comment>
<gene>
    <name evidence="10" type="ORF">GCM10009765_16240</name>
</gene>
<feature type="transmembrane region" description="Helical" evidence="8">
    <location>
        <begin position="209"/>
        <end position="227"/>
    </location>
</feature>
<evidence type="ECO:0000256" key="1">
    <source>
        <dbReference type="ARBA" id="ARBA00004651"/>
    </source>
</evidence>
<keyword evidence="6 8" id="KW-1133">Transmembrane helix</keyword>
<dbReference type="InterPro" id="IPR035906">
    <property type="entry name" value="MetI-like_sf"/>
</dbReference>
<evidence type="ECO:0000313" key="10">
    <source>
        <dbReference type="EMBL" id="GAA1667537.1"/>
    </source>
</evidence>
<sequence length="270" mass="28883">MILSRRARILLFVAMMLGLAVIYVPLLVVVVNSFNSSRTFGWPPSGFTLDWWARTIDNAGMLQALLTSVEAGIGATAVALVLGTMAAFAVQRFKFFGRDTISLLVILPLALPGVVTGIALNNAFRAVLQPFGISLSLFTVIVGHATFCIVIVYNNVLARLRRLGGSLEEASMDLGADVFQTFRFVTFPLIRTALLSGGLLAFALSFDEIIVTTFTAGPGVTTLPIWIFSNLFRPNQAPVINVVAAALVILSVLPVWLATRVGGESAGGRI</sequence>
<feature type="transmembrane region" description="Helical" evidence="8">
    <location>
        <begin position="71"/>
        <end position="89"/>
    </location>
</feature>
<evidence type="ECO:0000256" key="5">
    <source>
        <dbReference type="ARBA" id="ARBA00022692"/>
    </source>
</evidence>
<evidence type="ECO:0000313" key="11">
    <source>
        <dbReference type="Proteomes" id="UP001500618"/>
    </source>
</evidence>
<accession>A0ABP4S8F8</accession>
<name>A0ABP4S8F8_9ACTN</name>
<dbReference type="CDD" id="cd06261">
    <property type="entry name" value="TM_PBP2"/>
    <property type="match status" value="1"/>
</dbReference>
<evidence type="ECO:0000256" key="8">
    <source>
        <dbReference type="RuleBase" id="RU363032"/>
    </source>
</evidence>
<dbReference type="Pfam" id="PF00528">
    <property type="entry name" value="BPD_transp_1"/>
    <property type="match status" value="1"/>
</dbReference>